<comment type="caution">
    <text evidence="4">The sequence shown here is derived from an EMBL/GenBank/DDBJ whole genome shotgun (WGS) entry which is preliminary data.</text>
</comment>
<name>A0A835SVB7_CHLIN</name>
<feature type="signal peptide" evidence="3">
    <location>
        <begin position="1"/>
        <end position="22"/>
    </location>
</feature>
<feature type="chain" id="PRO_5032284716" description="Sulfotransferase" evidence="3">
    <location>
        <begin position="23"/>
        <end position="1239"/>
    </location>
</feature>
<dbReference type="GO" id="GO:0000338">
    <property type="term" value="P:protein deneddylation"/>
    <property type="evidence" value="ECO:0007669"/>
    <property type="project" value="InterPro"/>
</dbReference>
<evidence type="ECO:0000256" key="2">
    <source>
        <dbReference type="SAM" id="MobiDB-lite"/>
    </source>
</evidence>
<evidence type="ECO:0008006" key="6">
    <source>
        <dbReference type="Google" id="ProtNLM"/>
    </source>
</evidence>
<evidence type="ECO:0000256" key="3">
    <source>
        <dbReference type="SAM" id="SignalP"/>
    </source>
</evidence>
<feature type="region of interest" description="Disordered" evidence="2">
    <location>
        <begin position="1121"/>
        <end position="1201"/>
    </location>
</feature>
<keyword evidence="1" id="KW-0963">Cytoplasm</keyword>
<dbReference type="PANTHER" id="PTHR13339">
    <property type="entry name" value="COP9 SIGNALOSOME COMPLEX SUBUNIT 8"/>
    <property type="match status" value="1"/>
</dbReference>
<evidence type="ECO:0000313" key="4">
    <source>
        <dbReference type="EMBL" id="KAG2432496.1"/>
    </source>
</evidence>
<feature type="compositionally biased region" description="Low complexity" evidence="2">
    <location>
        <begin position="1174"/>
        <end position="1199"/>
    </location>
</feature>
<accession>A0A835SVB7</accession>
<dbReference type="PANTHER" id="PTHR13339:SF0">
    <property type="entry name" value="COP9 SIGNALOSOME COMPLEX SUBUNIT 8"/>
    <property type="match status" value="1"/>
</dbReference>
<dbReference type="EMBL" id="JAEHOC010000021">
    <property type="protein sequence ID" value="KAG2432496.1"/>
    <property type="molecule type" value="Genomic_DNA"/>
</dbReference>
<evidence type="ECO:0000256" key="1">
    <source>
        <dbReference type="ARBA" id="ARBA00022490"/>
    </source>
</evidence>
<feature type="region of interest" description="Disordered" evidence="2">
    <location>
        <begin position="444"/>
        <end position="466"/>
    </location>
</feature>
<feature type="compositionally biased region" description="Gly residues" evidence="2">
    <location>
        <begin position="893"/>
        <end position="906"/>
    </location>
</feature>
<organism evidence="4 5">
    <name type="scientific">Chlamydomonas incerta</name>
    <dbReference type="NCBI Taxonomy" id="51695"/>
    <lineage>
        <taxon>Eukaryota</taxon>
        <taxon>Viridiplantae</taxon>
        <taxon>Chlorophyta</taxon>
        <taxon>core chlorophytes</taxon>
        <taxon>Chlorophyceae</taxon>
        <taxon>CS clade</taxon>
        <taxon>Chlamydomonadales</taxon>
        <taxon>Chlamydomonadaceae</taxon>
        <taxon>Chlamydomonas</taxon>
    </lineage>
</organism>
<dbReference type="Proteomes" id="UP000650467">
    <property type="component" value="Unassembled WGS sequence"/>
</dbReference>
<keyword evidence="3" id="KW-0732">Signal</keyword>
<feature type="region of interest" description="Disordered" evidence="2">
    <location>
        <begin position="480"/>
        <end position="500"/>
    </location>
</feature>
<dbReference type="PROSITE" id="PS51257">
    <property type="entry name" value="PROKAR_LIPOPROTEIN"/>
    <property type="match status" value="1"/>
</dbReference>
<dbReference type="AlphaFoldDB" id="A0A835SVB7"/>
<feature type="region of interest" description="Disordered" evidence="2">
    <location>
        <begin position="886"/>
        <end position="912"/>
    </location>
</feature>
<feature type="compositionally biased region" description="Basic and acidic residues" evidence="2">
    <location>
        <begin position="484"/>
        <end position="493"/>
    </location>
</feature>
<feature type="compositionally biased region" description="Gly residues" evidence="2">
    <location>
        <begin position="1128"/>
        <end position="1143"/>
    </location>
</feature>
<dbReference type="GO" id="GO:0008180">
    <property type="term" value="C:COP9 signalosome"/>
    <property type="evidence" value="ECO:0007669"/>
    <property type="project" value="InterPro"/>
</dbReference>
<proteinExistence type="predicted"/>
<dbReference type="OrthoDB" id="10491996at2759"/>
<dbReference type="GO" id="GO:0010387">
    <property type="term" value="P:COP9 signalosome assembly"/>
    <property type="evidence" value="ECO:0007669"/>
    <property type="project" value="InterPro"/>
</dbReference>
<protein>
    <recommendedName>
        <fullName evidence="6">Sulfotransferase</fullName>
    </recommendedName>
</protein>
<dbReference type="InterPro" id="IPR033205">
    <property type="entry name" value="COP9_CSN8"/>
</dbReference>
<gene>
    <name evidence="4" type="ORF">HXX76_008841</name>
</gene>
<evidence type="ECO:0000313" key="5">
    <source>
        <dbReference type="Proteomes" id="UP000650467"/>
    </source>
</evidence>
<reference evidence="4" key="1">
    <citation type="journal article" date="2020" name="bioRxiv">
        <title>Comparative genomics of Chlamydomonas.</title>
        <authorList>
            <person name="Craig R.J."/>
            <person name="Hasan A.R."/>
            <person name="Ness R.W."/>
            <person name="Keightley P.D."/>
        </authorList>
    </citation>
    <scope>NUCLEOTIDE SEQUENCE</scope>
    <source>
        <strain evidence="4">SAG 7.73</strain>
    </source>
</reference>
<keyword evidence="5" id="KW-1185">Reference proteome</keyword>
<sequence>MRSKLRLALALVACLGIACARAGSITALLQEHIHRFNGTSLLENELKEVLELSRRQLASAAEGKQLSQLLATSNKDDGGAVLEEAERVAEEQPTLPILARRIVFARRLLQFLAQGGSALGDKDEQELLELAKGFYALHVAGVVERGLLEYLHISKSGGTSFSHAAKANGCAMEGGMGQLEELGDLPRWVNGSAFREATGAQRVMWDAYGEVERRTSAATCAARKEHVLGRGHNYVSNEYTLHGGLEDMKQTHVCPQLVNVVTLRNPLKRLESHLHYMLPFMSRSVKRQTKDGAAFARAFCSGRPGVWEAVAPAVADNYNVRSFIGEAAFHSPVGAIGQPHLDLAKSLLVQFDLVLDLDAGEDASSLIMSQGLGWGKTLSEVRARTSKRVTSKLGFSEADCPRDGLAELLPRQQPDLQLYRLGRVLSFLDSLFLDLAREAGQTPQGAAAAAAGGEGGGGGSEERGSPLARFTRCGTLRLQLRETSQPDHQHDEDGAIDEIDEDTDPDLMSWPPLLSTLCVSGVGADVGAGIHTLRLDASVWGLPSLVNCAVAMSGRLPNVRELQLDCWRSAEGDVGSPRAVYTALAVALPRLERLTLPFTSWLPGCEALNGSGITSLGLDMARGPLFVEDSRALTQIRQLTHIELNLQQWPQQWSPESARPLSLWFNQDDEEDFPTDESDALMVAALHPEHAEQLGALRWLLVHAPRTLHSIRIRYLQGLLRPRAPAGDGGAAEDEASAPQIDIRDVVVLFEGGAVAAVEVGRAECEEAGATAMGLDFLAAALLPRLAATGQRQLPLLKFHFIEEYLQHLAECVVSPRRPFARLLRMCERKDIGTLRLADLPSISTAASPAGALQSVVQHLGAPDYLQSGGGRKWLFRLQLSPGPSGDAAAAGGTSGGAGGAGGGDGTVPAAGAGDTVPVATAEWALSRAAHLLWGAATGERGAAAVAAAYELARRARPEEHDSLCRYALQGHFVVLRGPLIQQMLLSGNGTKLLHAWLSGVLNISVRPGGASAAEPAGSVPVAPGPGLAAAGPEAAAEEELLCGAMAVVPAAATAVVGCWTAAEAQRLARAAAAAGGVAAGSLEARAMRMTHKCQLMPELSPLNSVIGMALQEVWDSRARNGLTAGPSNGGGGSGGGGGGAEAGAGAAAGSSTEERGQSAQQQQCAGPSGQGGQTAQDAAAPAQGAGAGSAGKEAAGGARVTPADDLDVAALQKLLALAADVRRGLVEQQPVSRSWLDE</sequence>